<comment type="caution">
    <text evidence="1">The sequence shown here is derived from an EMBL/GenBank/DDBJ whole genome shotgun (WGS) entry which is preliminary data.</text>
</comment>
<reference evidence="1 2" key="1">
    <citation type="submission" date="2020-08" db="EMBL/GenBank/DDBJ databases">
        <title>Genomic Encyclopedia of Type Strains, Phase IV (KMG-V): Genome sequencing to study the core and pangenomes of soil and plant-associated prokaryotes.</title>
        <authorList>
            <person name="Whitman W."/>
        </authorList>
    </citation>
    <scope>NUCLEOTIDE SEQUENCE [LARGE SCALE GENOMIC DNA]</scope>
    <source>
        <strain evidence="1 2">SEMIA 414</strain>
    </source>
</reference>
<dbReference type="Proteomes" id="UP000533724">
    <property type="component" value="Unassembled WGS sequence"/>
</dbReference>
<organism evidence="1 2">
    <name type="scientific">Rhizobium esperanzae</name>
    <dbReference type="NCBI Taxonomy" id="1967781"/>
    <lineage>
        <taxon>Bacteria</taxon>
        <taxon>Pseudomonadati</taxon>
        <taxon>Pseudomonadota</taxon>
        <taxon>Alphaproteobacteria</taxon>
        <taxon>Hyphomicrobiales</taxon>
        <taxon>Rhizobiaceae</taxon>
        <taxon>Rhizobium/Agrobacterium group</taxon>
        <taxon>Rhizobium</taxon>
    </lineage>
</organism>
<proteinExistence type="predicted"/>
<accession>A0A7W6UNN5</accession>
<evidence type="ECO:0000313" key="1">
    <source>
        <dbReference type="EMBL" id="MBB4441539.1"/>
    </source>
</evidence>
<name>A0A7W6UNN5_9HYPH</name>
<gene>
    <name evidence="1" type="ORF">GGE15_004828</name>
</gene>
<evidence type="ECO:0000313" key="2">
    <source>
        <dbReference type="Proteomes" id="UP000533724"/>
    </source>
</evidence>
<protein>
    <submittedName>
        <fullName evidence="1">Signal recognition particle subunit SEC65</fullName>
    </submittedName>
</protein>
<dbReference type="AlphaFoldDB" id="A0A7W6UNN5"/>
<dbReference type="EMBL" id="JACIHI010000012">
    <property type="protein sequence ID" value="MBB4441539.1"/>
    <property type="molecule type" value="Genomic_DNA"/>
</dbReference>
<dbReference type="RefSeq" id="WP_183628098.1">
    <property type="nucleotide sequence ID" value="NZ_JACIHI010000012.1"/>
</dbReference>
<sequence>MSSENMLQQAVTRLADAAKHLNIESTILERWEYPREINASPSDDPNGRRLTQVLSGLAL</sequence>